<keyword evidence="3" id="KW-1185">Reference proteome</keyword>
<reference evidence="2" key="1">
    <citation type="submission" date="2021-03" db="EMBL/GenBank/DDBJ databases">
        <authorList>
            <person name="Wang G."/>
        </authorList>
    </citation>
    <scope>NUCLEOTIDE SEQUENCE</scope>
    <source>
        <strain evidence="2">KCTC 12899</strain>
    </source>
</reference>
<name>A0A8J7QCN5_9BACT</name>
<feature type="compositionally biased region" description="Basic and acidic residues" evidence="1">
    <location>
        <begin position="28"/>
        <end position="39"/>
    </location>
</feature>
<sequence length="60" mass="6863">MAKNTNKGYRKGSVDNRTQFQNKNGNWVKRDTETGRIMDVKTTNKSPFKGVAKEDDGRRS</sequence>
<feature type="region of interest" description="Disordered" evidence="1">
    <location>
        <begin position="1"/>
        <end position="60"/>
    </location>
</feature>
<gene>
    <name evidence="2" type="ORF">J3U88_24610</name>
</gene>
<proteinExistence type="predicted"/>
<dbReference type="EMBL" id="JAFREP010000026">
    <property type="protein sequence ID" value="MBO1321684.1"/>
    <property type="molecule type" value="Genomic_DNA"/>
</dbReference>
<feature type="compositionally biased region" description="Basic and acidic residues" evidence="1">
    <location>
        <begin position="51"/>
        <end position="60"/>
    </location>
</feature>
<evidence type="ECO:0000256" key="1">
    <source>
        <dbReference type="SAM" id="MobiDB-lite"/>
    </source>
</evidence>
<dbReference type="Proteomes" id="UP000664417">
    <property type="component" value="Unassembled WGS sequence"/>
</dbReference>
<dbReference type="AlphaFoldDB" id="A0A8J7QCN5"/>
<evidence type="ECO:0000313" key="2">
    <source>
        <dbReference type="EMBL" id="MBO1321684.1"/>
    </source>
</evidence>
<organism evidence="2 3">
    <name type="scientific">Acanthopleuribacter pedis</name>
    <dbReference type="NCBI Taxonomy" id="442870"/>
    <lineage>
        <taxon>Bacteria</taxon>
        <taxon>Pseudomonadati</taxon>
        <taxon>Acidobacteriota</taxon>
        <taxon>Holophagae</taxon>
        <taxon>Acanthopleuribacterales</taxon>
        <taxon>Acanthopleuribacteraceae</taxon>
        <taxon>Acanthopleuribacter</taxon>
    </lineage>
</organism>
<protein>
    <submittedName>
        <fullName evidence="2">Uncharacterized protein</fullName>
    </submittedName>
</protein>
<dbReference type="RefSeq" id="WP_207861657.1">
    <property type="nucleotide sequence ID" value="NZ_JAFREP010000026.1"/>
</dbReference>
<comment type="caution">
    <text evidence="2">The sequence shown here is derived from an EMBL/GenBank/DDBJ whole genome shotgun (WGS) entry which is preliminary data.</text>
</comment>
<evidence type="ECO:0000313" key="3">
    <source>
        <dbReference type="Proteomes" id="UP000664417"/>
    </source>
</evidence>
<accession>A0A8J7QCN5</accession>
<feature type="compositionally biased region" description="Polar residues" evidence="1">
    <location>
        <begin position="15"/>
        <end position="25"/>
    </location>
</feature>